<comment type="caution">
    <text evidence="1">The sequence shown here is derived from an EMBL/GenBank/DDBJ whole genome shotgun (WGS) entry which is preliminary data.</text>
</comment>
<organism evidence="1 2">
    <name type="scientific">Lentzea cavernae</name>
    <dbReference type="NCBI Taxonomy" id="2020703"/>
    <lineage>
        <taxon>Bacteria</taxon>
        <taxon>Bacillati</taxon>
        <taxon>Actinomycetota</taxon>
        <taxon>Actinomycetes</taxon>
        <taxon>Pseudonocardiales</taxon>
        <taxon>Pseudonocardiaceae</taxon>
        <taxon>Lentzea</taxon>
    </lineage>
</organism>
<dbReference type="EMBL" id="BNAR01000028">
    <property type="protein sequence ID" value="GHH62387.1"/>
    <property type="molecule type" value="Genomic_DNA"/>
</dbReference>
<dbReference type="Proteomes" id="UP000605568">
    <property type="component" value="Unassembled WGS sequence"/>
</dbReference>
<evidence type="ECO:0000313" key="1">
    <source>
        <dbReference type="EMBL" id="GHH62387.1"/>
    </source>
</evidence>
<protein>
    <submittedName>
        <fullName evidence="1">Uncharacterized protein</fullName>
    </submittedName>
</protein>
<evidence type="ECO:0000313" key="2">
    <source>
        <dbReference type="Proteomes" id="UP000605568"/>
    </source>
</evidence>
<proteinExistence type="predicted"/>
<keyword evidence="2" id="KW-1185">Reference proteome</keyword>
<dbReference type="RefSeq" id="WP_191305564.1">
    <property type="nucleotide sequence ID" value="NZ_BNAR01000028.1"/>
</dbReference>
<gene>
    <name evidence="1" type="ORF">GCM10017774_90040</name>
</gene>
<name>A0ABQ3MVW8_9PSEU</name>
<accession>A0ABQ3MVW8</accession>
<reference evidence="2" key="1">
    <citation type="journal article" date="2019" name="Int. J. Syst. Evol. Microbiol.">
        <title>The Global Catalogue of Microorganisms (GCM) 10K type strain sequencing project: providing services to taxonomists for standard genome sequencing and annotation.</title>
        <authorList>
            <consortium name="The Broad Institute Genomics Platform"/>
            <consortium name="The Broad Institute Genome Sequencing Center for Infectious Disease"/>
            <person name="Wu L."/>
            <person name="Ma J."/>
        </authorList>
    </citation>
    <scope>NUCLEOTIDE SEQUENCE [LARGE SCALE GENOMIC DNA]</scope>
    <source>
        <strain evidence="2">CGMCC 4.7367</strain>
    </source>
</reference>
<sequence length="258" mass="27765">MTPTQDNESALTAPVQLSRLQRAHRRFPLRRRGSSRLSTVWLCAQDDLCGGTGLLANWLSVAIVKIVTTYTRPGNRVLLVEPTPSGTCTASALHNESCSSPYAGLHEAAWTVVRLGRGVQTQTDFRPSLVDLFDLIITATGTGSWHEPNLTGLADSLTSAGTLAVIARGERATDPAGSLVRSGRHAGLRFVDRIALMRTPADERSPTTGTPLSDVRASSPMRFQASRVRHTPAHDDLFVFARQPSLTAATKGERSGDV</sequence>